<keyword evidence="4" id="KW-0336">GPI-anchor</keyword>
<evidence type="ECO:0000256" key="4">
    <source>
        <dbReference type="ARBA" id="ARBA00022622"/>
    </source>
</evidence>
<evidence type="ECO:0000256" key="14">
    <source>
        <dbReference type="ARBA" id="ARBA00023316"/>
    </source>
</evidence>
<evidence type="ECO:0000256" key="17">
    <source>
        <dbReference type="PIRSR" id="PIRSR037299-1"/>
    </source>
</evidence>
<dbReference type="GO" id="GO:0008843">
    <property type="term" value="F:endochitinase activity"/>
    <property type="evidence" value="ECO:0007669"/>
    <property type="project" value="UniProtKB-EC"/>
</dbReference>
<comment type="subcellular location">
    <subcellularLocation>
        <location evidence="2">Cell envelope</location>
    </subcellularLocation>
    <subcellularLocation>
        <location evidence="3">Membrane</location>
        <topology evidence="3">Lipid-anchor</topology>
        <topology evidence="3">GPI-anchor</topology>
    </subcellularLocation>
</comment>
<dbReference type="GO" id="GO:0016757">
    <property type="term" value="F:glycosyltransferase activity"/>
    <property type="evidence" value="ECO:0007669"/>
    <property type="project" value="UniProtKB-KW"/>
</dbReference>
<dbReference type="GO" id="GO:0031505">
    <property type="term" value="P:fungal-type cell wall organization"/>
    <property type="evidence" value="ECO:0007669"/>
    <property type="project" value="TreeGrafter"/>
</dbReference>
<feature type="compositionally biased region" description="Low complexity" evidence="19">
    <location>
        <begin position="278"/>
        <end position="292"/>
    </location>
</feature>
<feature type="signal peptide" evidence="20">
    <location>
        <begin position="1"/>
        <end position="18"/>
    </location>
</feature>
<dbReference type="PROSITE" id="PS51762">
    <property type="entry name" value="GH16_2"/>
    <property type="match status" value="1"/>
</dbReference>
<evidence type="ECO:0000256" key="16">
    <source>
        <dbReference type="PIRNR" id="PIRNR037299"/>
    </source>
</evidence>
<organism evidence="22 23">
    <name type="scientific">Clonostachys byssicola</name>
    <dbReference type="NCBI Taxonomy" id="160290"/>
    <lineage>
        <taxon>Eukaryota</taxon>
        <taxon>Fungi</taxon>
        <taxon>Dikarya</taxon>
        <taxon>Ascomycota</taxon>
        <taxon>Pezizomycotina</taxon>
        <taxon>Sordariomycetes</taxon>
        <taxon>Hypocreomycetidae</taxon>
        <taxon>Hypocreales</taxon>
        <taxon>Bionectriaceae</taxon>
        <taxon>Clonostachys</taxon>
    </lineage>
</organism>
<dbReference type="AlphaFoldDB" id="A0A9N9USV1"/>
<dbReference type="InterPro" id="IPR000757">
    <property type="entry name" value="Beta-glucanase-like"/>
</dbReference>
<dbReference type="GO" id="GO:0005975">
    <property type="term" value="P:carbohydrate metabolic process"/>
    <property type="evidence" value="ECO:0007669"/>
    <property type="project" value="InterPro"/>
</dbReference>
<proteinExistence type="inferred from homology"/>
<keyword evidence="12" id="KW-0449">Lipoprotein</keyword>
<dbReference type="PIRSF" id="PIRSF037299">
    <property type="entry name" value="Glycosidase_CRH1_prd"/>
    <property type="match status" value="1"/>
</dbReference>
<evidence type="ECO:0000256" key="15">
    <source>
        <dbReference type="ARBA" id="ARBA00038074"/>
    </source>
</evidence>
<keyword evidence="7 20" id="KW-0732">Signal</keyword>
<evidence type="ECO:0000256" key="10">
    <source>
        <dbReference type="ARBA" id="ARBA00023157"/>
    </source>
</evidence>
<protein>
    <recommendedName>
        <fullName evidence="16">Crh-like protein</fullName>
        <ecNumber evidence="16">3.2.-.-</ecNumber>
    </recommendedName>
</protein>
<evidence type="ECO:0000256" key="2">
    <source>
        <dbReference type="ARBA" id="ARBA00004196"/>
    </source>
</evidence>
<feature type="chain" id="PRO_5040387528" description="Crh-like protein" evidence="20">
    <location>
        <begin position="19"/>
        <end position="385"/>
    </location>
</feature>
<dbReference type="InterPro" id="IPR013320">
    <property type="entry name" value="ConA-like_dom_sf"/>
</dbReference>
<feature type="disulfide bond" evidence="18">
    <location>
        <begin position="24"/>
        <end position="31"/>
    </location>
</feature>
<evidence type="ECO:0000256" key="11">
    <source>
        <dbReference type="ARBA" id="ARBA00023180"/>
    </source>
</evidence>
<dbReference type="GO" id="GO:0098552">
    <property type="term" value="C:side of membrane"/>
    <property type="evidence" value="ECO:0007669"/>
    <property type="project" value="UniProtKB-KW"/>
</dbReference>
<evidence type="ECO:0000256" key="8">
    <source>
        <dbReference type="ARBA" id="ARBA00022801"/>
    </source>
</evidence>
<keyword evidence="6" id="KW-0808">Transferase</keyword>
<evidence type="ECO:0000256" key="5">
    <source>
        <dbReference type="ARBA" id="ARBA00022676"/>
    </source>
</evidence>
<dbReference type="PANTHER" id="PTHR10963:SF68">
    <property type="entry name" value="GLYCOSIDASE CRH1-RELATED"/>
    <property type="match status" value="1"/>
</dbReference>
<keyword evidence="9 16" id="KW-0472">Membrane</keyword>
<name>A0A9N9USV1_9HYPO</name>
<keyword evidence="23" id="KW-1185">Reference proteome</keyword>
<feature type="active site" description="Nucleophile" evidence="17">
    <location>
        <position position="119"/>
    </location>
</feature>
<gene>
    <name evidence="22" type="ORF">CBYS24578_00018741</name>
</gene>
<evidence type="ECO:0000256" key="12">
    <source>
        <dbReference type="ARBA" id="ARBA00023288"/>
    </source>
</evidence>
<evidence type="ECO:0000256" key="7">
    <source>
        <dbReference type="ARBA" id="ARBA00022729"/>
    </source>
</evidence>
<evidence type="ECO:0000256" key="6">
    <source>
        <dbReference type="ARBA" id="ARBA00022679"/>
    </source>
</evidence>
<sequence length="385" mass="41269">MIRSTLLSALAAASLVSAQTFTDCDPTKQDCPAASALGSKGLNCDFTQGACDGIQLADGTNLTYTADKGALFSITDPSQAPTVATDDYIFFGRIEVVAQATPGRGVVTSVVLLSADLDEIDWEWVGGDATRVQSNCFSKGASTFNCQGIYPISLPMASFHSYVVEWTSKKIDWIIDGKVVKTLKYEDANGGSGFPQTPSQVKLGTWVAGKEGNGQGTIDWAGGLADFSQAPFNAYYKSLKIVDYAGGDSATTENIKEYVYGDKTGKWESIKVNKEDSNSASPSSTTTSAASLPTSTLLTSSLPTSSSAPNLPSTTADAAFTTTTADASAPTSPAIPGFPSDDHSSHWGWNMWPSWRKWSYKLFRGKFTDRSYHRRNGFTWKWSSH</sequence>
<evidence type="ECO:0000313" key="23">
    <source>
        <dbReference type="Proteomes" id="UP000754883"/>
    </source>
</evidence>
<evidence type="ECO:0000256" key="20">
    <source>
        <dbReference type="SAM" id="SignalP"/>
    </source>
</evidence>
<evidence type="ECO:0000259" key="21">
    <source>
        <dbReference type="PROSITE" id="PS51762"/>
    </source>
</evidence>
<evidence type="ECO:0000256" key="9">
    <source>
        <dbReference type="ARBA" id="ARBA00023136"/>
    </source>
</evidence>
<reference evidence="22" key="1">
    <citation type="submission" date="2021-10" db="EMBL/GenBank/DDBJ databases">
        <authorList>
            <person name="Piombo E."/>
        </authorList>
    </citation>
    <scope>NUCLEOTIDE SEQUENCE</scope>
</reference>
<dbReference type="InterPro" id="IPR017168">
    <property type="entry name" value="CHR-like"/>
</dbReference>
<feature type="active site" description="Proton donor" evidence="17">
    <location>
        <position position="123"/>
    </location>
</feature>
<comment type="catalytic activity">
    <reaction evidence="1">
        <text>Random endo-hydrolysis of N-acetyl-beta-D-glucosaminide (1-&gt;4)-beta-linkages in chitin and chitodextrins.</text>
        <dbReference type="EC" id="3.2.1.14"/>
    </reaction>
</comment>
<keyword evidence="8 16" id="KW-0378">Hydrolase</keyword>
<keyword evidence="11" id="KW-0325">Glycoprotein</keyword>
<keyword evidence="5" id="KW-0328">Glycosyltransferase</keyword>
<dbReference type="GO" id="GO:0009277">
    <property type="term" value="C:fungal-type cell wall"/>
    <property type="evidence" value="ECO:0007669"/>
    <property type="project" value="TreeGrafter"/>
</dbReference>
<dbReference type="PANTHER" id="PTHR10963">
    <property type="entry name" value="GLYCOSYL HYDROLASE-RELATED"/>
    <property type="match status" value="1"/>
</dbReference>
<comment type="caution">
    <text evidence="22">The sequence shown here is derived from an EMBL/GenBank/DDBJ whole genome shotgun (WGS) entry which is preliminary data.</text>
</comment>
<evidence type="ECO:0000256" key="13">
    <source>
        <dbReference type="ARBA" id="ARBA00023295"/>
    </source>
</evidence>
<comment type="similarity">
    <text evidence="15">Belongs to the glycosyl hydrolase 16 family. CRH1 subfamily.</text>
</comment>
<evidence type="ECO:0000256" key="18">
    <source>
        <dbReference type="PIRSR" id="PIRSR037299-2"/>
    </source>
</evidence>
<evidence type="ECO:0000256" key="1">
    <source>
        <dbReference type="ARBA" id="ARBA00000822"/>
    </source>
</evidence>
<dbReference type="InterPro" id="IPR050546">
    <property type="entry name" value="Glycosyl_Hydrlase_16"/>
</dbReference>
<keyword evidence="10 18" id="KW-1015">Disulfide bond</keyword>
<dbReference type="OrthoDB" id="4781at2759"/>
<feature type="region of interest" description="Disordered" evidence="19">
    <location>
        <begin position="273"/>
        <end position="292"/>
    </location>
</feature>
<keyword evidence="13" id="KW-0326">Glycosidase</keyword>
<accession>A0A9N9USV1</accession>
<feature type="domain" description="GH16" evidence="21">
    <location>
        <begin position="9"/>
        <end position="236"/>
    </location>
</feature>
<dbReference type="Proteomes" id="UP000754883">
    <property type="component" value="Unassembled WGS sequence"/>
</dbReference>
<dbReference type="Pfam" id="PF00722">
    <property type="entry name" value="Glyco_hydro_16"/>
    <property type="match status" value="1"/>
</dbReference>
<dbReference type="EMBL" id="CABFNO020001543">
    <property type="protein sequence ID" value="CAG9997088.1"/>
    <property type="molecule type" value="Genomic_DNA"/>
</dbReference>
<evidence type="ECO:0000256" key="3">
    <source>
        <dbReference type="ARBA" id="ARBA00004589"/>
    </source>
</evidence>
<evidence type="ECO:0000256" key="19">
    <source>
        <dbReference type="SAM" id="MobiDB-lite"/>
    </source>
</evidence>
<dbReference type="SUPFAM" id="SSF49899">
    <property type="entry name" value="Concanavalin A-like lectins/glucanases"/>
    <property type="match status" value="1"/>
</dbReference>
<dbReference type="Gene3D" id="2.60.120.200">
    <property type="match status" value="1"/>
</dbReference>
<evidence type="ECO:0000313" key="22">
    <source>
        <dbReference type="EMBL" id="CAG9997088.1"/>
    </source>
</evidence>
<keyword evidence="14" id="KW-0961">Cell wall biogenesis/degradation</keyword>
<dbReference type="EC" id="3.2.-.-" evidence="16"/>